<keyword evidence="5 12" id="KW-0378">Hydrolase</keyword>
<name>A0ABP1R2Q6_9HEXA</name>
<keyword evidence="6 12" id="KW-0862">Zinc</keyword>
<keyword evidence="4 12" id="KW-0863">Zinc-finger</keyword>
<protein>
    <recommendedName>
        <fullName evidence="12">RNA polymerase II subunit B1 CTD phosphatase RPAP2 homolog</fullName>
        <ecNumber evidence="12">3.1.3.16</ecNumber>
    </recommendedName>
</protein>
<evidence type="ECO:0000256" key="13">
    <source>
        <dbReference type="SAM" id="MobiDB-lite"/>
    </source>
</evidence>
<feature type="domain" description="RTR1-type" evidence="14">
    <location>
        <begin position="121"/>
        <end position="204"/>
    </location>
</feature>
<keyword evidence="8 12" id="KW-0539">Nucleus</keyword>
<sequence>MSKTFEVTNEKMSLSNQQETEKLTATSSGSTETSTSVQGSQAKKSVSFAGRSSVGNSSRGGGGGSTSKSQKKPPPRRVAAPNLKQENIALLIKKKKEYEKTAHEIVLRLIEPEVSKEYLLENALKISKQHMEDVVEERKISQICGWVLCDKPIDFNKIPKQTYRIRGHSVYDISERKSFCCGQCYAKAMHFMAQLLTSPLWIRDMEDDVEFEVLEDSETKELHGLTVNFSSVNLSDESEDEDDSRKDAGGSI</sequence>
<evidence type="ECO:0000313" key="15">
    <source>
        <dbReference type="EMBL" id="CAL8118386.1"/>
    </source>
</evidence>
<dbReference type="PANTHER" id="PTHR14732:SF0">
    <property type="entry name" value="RNA POLYMERASE II SUBUNIT B1 CTD PHOSPHATASE RPAP2-RELATED"/>
    <property type="match status" value="1"/>
</dbReference>
<feature type="compositionally biased region" description="Polar residues" evidence="13">
    <location>
        <begin position="1"/>
        <end position="18"/>
    </location>
</feature>
<dbReference type="InterPro" id="IPR038534">
    <property type="entry name" value="Rtr1/RPAP2_sf"/>
</dbReference>
<comment type="catalytic activity">
    <reaction evidence="9 12">
        <text>O-phospho-L-seryl-[protein] + H2O = L-seryl-[protein] + phosphate</text>
        <dbReference type="Rhea" id="RHEA:20629"/>
        <dbReference type="Rhea" id="RHEA-COMP:9863"/>
        <dbReference type="Rhea" id="RHEA-COMP:11604"/>
        <dbReference type="ChEBI" id="CHEBI:15377"/>
        <dbReference type="ChEBI" id="CHEBI:29999"/>
        <dbReference type="ChEBI" id="CHEBI:43474"/>
        <dbReference type="ChEBI" id="CHEBI:83421"/>
        <dbReference type="EC" id="3.1.3.16"/>
    </reaction>
</comment>
<dbReference type="PANTHER" id="PTHR14732">
    <property type="entry name" value="RNA POLYMERASE II SUBUNIT B1 CTD PHOSPHATASE RPAP2-RELATED"/>
    <property type="match status" value="1"/>
</dbReference>
<evidence type="ECO:0000259" key="14">
    <source>
        <dbReference type="PROSITE" id="PS51479"/>
    </source>
</evidence>
<comment type="function">
    <text evidence="12">Putative RNA polymerase II subunit B1 C-terminal domain (CTD) phosphatase involved in RNA polymerase II transcription regulation.</text>
</comment>
<keyword evidence="3 12" id="KW-0479">Metal-binding</keyword>
<dbReference type="Gene3D" id="1.25.40.820">
    <property type="match status" value="1"/>
</dbReference>
<keyword evidence="16" id="KW-1185">Reference proteome</keyword>
<dbReference type="InterPro" id="IPR007308">
    <property type="entry name" value="Rtr1/RPAP2_dom"/>
</dbReference>
<evidence type="ECO:0000256" key="11">
    <source>
        <dbReference type="PROSITE-ProRule" id="PRU00812"/>
    </source>
</evidence>
<organism evidence="15 16">
    <name type="scientific">Orchesella dallaii</name>
    <dbReference type="NCBI Taxonomy" id="48710"/>
    <lineage>
        <taxon>Eukaryota</taxon>
        <taxon>Metazoa</taxon>
        <taxon>Ecdysozoa</taxon>
        <taxon>Arthropoda</taxon>
        <taxon>Hexapoda</taxon>
        <taxon>Collembola</taxon>
        <taxon>Entomobryomorpha</taxon>
        <taxon>Entomobryoidea</taxon>
        <taxon>Orchesellidae</taxon>
        <taxon>Orchesellinae</taxon>
        <taxon>Orchesella</taxon>
    </lineage>
</organism>
<dbReference type="EMBL" id="CAXLJM020000057">
    <property type="protein sequence ID" value="CAL8118386.1"/>
    <property type="molecule type" value="Genomic_DNA"/>
</dbReference>
<comment type="similarity">
    <text evidence="2 11 12">Belongs to the RPAP2 family.</text>
</comment>
<evidence type="ECO:0000256" key="5">
    <source>
        <dbReference type="ARBA" id="ARBA00022801"/>
    </source>
</evidence>
<evidence type="ECO:0000256" key="8">
    <source>
        <dbReference type="ARBA" id="ARBA00023242"/>
    </source>
</evidence>
<evidence type="ECO:0000256" key="3">
    <source>
        <dbReference type="ARBA" id="ARBA00022723"/>
    </source>
</evidence>
<keyword evidence="7 12" id="KW-0904">Protein phosphatase</keyword>
<comment type="catalytic activity">
    <reaction evidence="10 12">
        <text>O-phospho-L-threonyl-[protein] + H2O = L-threonyl-[protein] + phosphate</text>
        <dbReference type="Rhea" id="RHEA:47004"/>
        <dbReference type="Rhea" id="RHEA-COMP:11060"/>
        <dbReference type="Rhea" id="RHEA-COMP:11605"/>
        <dbReference type="ChEBI" id="CHEBI:15377"/>
        <dbReference type="ChEBI" id="CHEBI:30013"/>
        <dbReference type="ChEBI" id="CHEBI:43474"/>
        <dbReference type="ChEBI" id="CHEBI:61977"/>
        <dbReference type="EC" id="3.1.3.16"/>
    </reaction>
</comment>
<feature type="region of interest" description="Disordered" evidence="13">
    <location>
        <begin position="233"/>
        <end position="252"/>
    </location>
</feature>
<dbReference type="PROSITE" id="PS51479">
    <property type="entry name" value="ZF_RTR1"/>
    <property type="match status" value="1"/>
</dbReference>
<evidence type="ECO:0000256" key="12">
    <source>
        <dbReference type="RuleBase" id="RU367080"/>
    </source>
</evidence>
<gene>
    <name evidence="15" type="ORF">ODALV1_LOCUS18112</name>
</gene>
<comment type="caution">
    <text evidence="15">The sequence shown here is derived from an EMBL/GenBank/DDBJ whole genome shotgun (WGS) entry which is preliminary data.</text>
</comment>
<evidence type="ECO:0000256" key="2">
    <source>
        <dbReference type="ARBA" id="ARBA00005676"/>
    </source>
</evidence>
<comment type="subcellular location">
    <subcellularLocation>
        <location evidence="1 12">Nucleus</location>
    </subcellularLocation>
</comment>
<evidence type="ECO:0000256" key="1">
    <source>
        <dbReference type="ARBA" id="ARBA00004123"/>
    </source>
</evidence>
<evidence type="ECO:0000256" key="7">
    <source>
        <dbReference type="ARBA" id="ARBA00022912"/>
    </source>
</evidence>
<dbReference type="EC" id="3.1.3.16" evidence="12"/>
<evidence type="ECO:0000256" key="9">
    <source>
        <dbReference type="ARBA" id="ARBA00047761"/>
    </source>
</evidence>
<dbReference type="InterPro" id="IPR039693">
    <property type="entry name" value="Rtr1/RPAP2"/>
</dbReference>
<feature type="region of interest" description="Disordered" evidence="13">
    <location>
        <begin position="1"/>
        <end position="83"/>
    </location>
</feature>
<evidence type="ECO:0000256" key="10">
    <source>
        <dbReference type="ARBA" id="ARBA00048336"/>
    </source>
</evidence>
<reference evidence="15 16" key="1">
    <citation type="submission" date="2024-08" db="EMBL/GenBank/DDBJ databases">
        <authorList>
            <person name="Cucini C."/>
            <person name="Frati F."/>
        </authorList>
    </citation>
    <scope>NUCLEOTIDE SEQUENCE [LARGE SCALE GENOMIC DNA]</scope>
</reference>
<proteinExistence type="inferred from homology"/>
<feature type="compositionally biased region" description="Low complexity" evidence="13">
    <location>
        <begin position="24"/>
        <end position="36"/>
    </location>
</feature>
<evidence type="ECO:0000256" key="4">
    <source>
        <dbReference type="ARBA" id="ARBA00022771"/>
    </source>
</evidence>
<dbReference type="Pfam" id="PF04181">
    <property type="entry name" value="RPAP2_Rtr1"/>
    <property type="match status" value="1"/>
</dbReference>
<evidence type="ECO:0000313" key="16">
    <source>
        <dbReference type="Proteomes" id="UP001642540"/>
    </source>
</evidence>
<accession>A0ABP1R2Q6</accession>
<evidence type="ECO:0000256" key="6">
    <source>
        <dbReference type="ARBA" id="ARBA00022833"/>
    </source>
</evidence>
<feature type="compositionally biased region" description="Basic and acidic residues" evidence="13">
    <location>
        <begin position="243"/>
        <end position="252"/>
    </location>
</feature>
<dbReference type="Proteomes" id="UP001642540">
    <property type="component" value="Unassembled WGS sequence"/>
</dbReference>